<name>A0A820UZT9_9BILA</name>
<gene>
    <name evidence="2" type="ORF">QYT958_LOCUS4039</name>
</gene>
<protein>
    <recommendedName>
        <fullName evidence="1">F-box domain-containing protein</fullName>
    </recommendedName>
</protein>
<organism evidence="2 3">
    <name type="scientific">Rotaria socialis</name>
    <dbReference type="NCBI Taxonomy" id="392032"/>
    <lineage>
        <taxon>Eukaryota</taxon>
        <taxon>Metazoa</taxon>
        <taxon>Spiralia</taxon>
        <taxon>Gnathifera</taxon>
        <taxon>Rotifera</taxon>
        <taxon>Eurotatoria</taxon>
        <taxon>Bdelloidea</taxon>
        <taxon>Philodinida</taxon>
        <taxon>Philodinidae</taxon>
        <taxon>Rotaria</taxon>
    </lineage>
</organism>
<evidence type="ECO:0000313" key="3">
    <source>
        <dbReference type="Proteomes" id="UP000663848"/>
    </source>
</evidence>
<proteinExistence type="predicted"/>
<dbReference type="Proteomes" id="UP000663848">
    <property type="component" value="Unassembled WGS sequence"/>
</dbReference>
<feature type="domain" description="F-box" evidence="1">
    <location>
        <begin position="35"/>
        <end position="73"/>
    </location>
</feature>
<dbReference type="AlphaFoldDB" id="A0A820UZT9"/>
<comment type="caution">
    <text evidence="2">The sequence shown here is derived from an EMBL/GenBank/DDBJ whole genome shotgun (WGS) entry which is preliminary data.</text>
</comment>
<dbReference type="EMBL" id="CAJOBR010000300">
    <property type="protein sequence ID" value="CAF4493191.1"/>
    <property type="molecule type" value="Genomic_DNA"/>
</dbReference>
<dbReference type="PROSITE" id="PS50181">
    <property type="entry name" value="FBOX"/>
    <property type="match status" value="1"/>
</dbReference>
<evidence type="ECO:0000313" key="2">
    <source>
        <dbReference type="EMBL" id="CAF4493191.1"/>
    </source>
</evidence>
<accession>A0A820UZT9</accession>
<sequence length="649" mass="76744">MLGTWEQKSSVWSRGPDFFGFAKNQEQPAKYDQMTSQIESLPNEILRHIFYHLSWSDMLTSLWSLNIRFNSLVCSILSRSDQTSNSGILITRGLSYNKYYSILFPLIINSLSLSSSIQRIHFDETNSISCDLIYEWLFNEKKIFHFPNLKSFILTQCGSIEPAVLCLSYLIEHQLDELTLTFDQEMILQFSYEKQCSRMIFDTETERQIAMMGQLLCKIFSAQCQLKTLRLDISNVFKSGRTHQCLESKPYLSSDSTQHELQSYCMTLRYLYIRLNQTCFLENLIEHAPNLEQLSVEFHYLLKFECQLSLNDIEKIIDSFKIHSFFISHQWTNVKCLFDPIMSCQHLFSSFSNTLKLPNNLINQSYVFNWPNIDKLSFRLHPSLYLFLQEFNDLSPNIRCIKVYKNQRKDFDDSDLLMSLNSLSEMKQYKKVDMAFRNVTKIQFGTWFDRHSARVDEPIDRNEVREKVLAHLISMTVQLKYLLVEQFEWLLHVVQYTSYELRTNALSSVRYAEFCLPSCHYGFDKANHIGKHLVPFISTYMPRLQTLRLWRPDDFPWTSIRPDNGIRCTNVSPLIQWIKSLETSESIAQHVNVFQQDLCQLVERLKEFTFLDIYGTINYEKVQAYRLMIQTCFPHSRNDVKVSRFRLWF</sequence>
<reference evidence="2" key="1">
    <citation type="submission" date="2021-02" db="EMBL/GenBank/DDBJ databases">
        <authorList>
            <person name="Nowell W R."/>
        </authorList>
    </citation>
    <scope>NUCLEOTIDE SEQUENCE</scope>
</reference>
<evidence type="ECO:0000259" key="1">
    <source>
        <dbReference type="PROSITE" id="PS50181"/>
    </source>
</evidence>
<dbReference type="InterPro" id="IPR001810">
    <property type="entry name" value="F-box_dom"/>
</dbReference>